<comment type="catalytic activity">
    <reaction evidence="7">
        <text>L-threonyl-[protein] + ATP = O-phospho-L-threonyl-[protein] + ADP + H(+)</text>
        <dbReference type="Rhea" id="RHEA:46608"/>
        <dbReference type="Rhea" id="RHEA-COMP:11060"/>
        <dbReference type="Rhea" id="RHEA-COMP:11605"/>
        <dbReference type="ChEBI" id="CHEBI:15378"/>
        <dbReference type="ChEBI" id="CHEBI:30013"/>
        <dbReference type="ChEBI" id="CHEBI:30616"/>
        <dbReference type="ChEBI" id="CHEBI:61977"/>
        <dbReference type="ChEBI" id="CHEBI:456216"/>
        <dbReference type="EC" id="2.7.11.1"/>
    </reaction>
</comment>
<keyword evidence="3" id="KW-0808">Transferase</keyword>
<organism evidence="12 13">
    <name type="scientific">Aulographum hederae CBS 113979</name>
    <dbReference type="NCBI Taxonomy" id="1176131"/>
    <lineage>
        <taxon>Eukaryota</taxon>
        <taxon>Fungi</taxon>
        <taxon>Dikarya</taxon>
        <taxon>Ascomycota</taxon>
        <taxon>Pezizomycotina</taxon>
        <taxon>Dothideomycetes</taxon>
        <taxon>Pleosporomycetidae</taxon>
        <taxon>Aulographales</taxon>
        <taxon>Aulographaceae</taxon>
    </lineage>
</organism>
<evidence type="ECO:0000256" key="9">
    <source>
        <dbReference type="SAM" id="MobiDB-lite"/>
    </source>
</evidence>
<dbReference type="PANTHER" id="PTHR24356">
    <property type="entry name" value="SERINE/THREONINE-PROTEIN KINASE"/>
    <property type="match status" value="1"/>
</dbReference>
<dbReference type="InterPro" id="IPR059233">
    <property type="entry name" value="MobB_NdrA/B/Cbk1"/>
</dbReference>
<evidence type="ECO:0000256" key="7">
    <source>
        <dbReference type="ARBA" id="ARBA00047899"/>
    </source>
</evidence>
<dbReference type="PROSITE" id="PS50011">
    <property type="entry name" value="PROTEIN_KINASE_DOM"/>
    <property type="match status" value="1"/>
</dbReference>
<protein>
    <recommendedName>
        <fullName evidence="1">non-specific serine/threonine protein kinase</fullName>
        <ecNumber evidence="1">2.7.11.1</ecNumber>
    </recommendedName>
</protein>
<dbReference type="AlphaFoldDB" id="A0A6G1GRD6"/>
<keyword evidence="13" id="KW-1185">Reference proteome</keyword>
<feature type="compositionally biased region" description="Basic and acidic residues" evidence="9">
    <location>
        <begin position="482"/>
        <end position="491"/>
    </location>
</feature>
<comment type="catalytic activity">
    <reaction evidence="8">
        <text>L-seryl-[protein] + ATP = O-phospho-L-seryl-[protein] + ADP + H(+)</text>
        <dbReference type="Rhea" id="RHEA:17989"/>
        <dbReference type="Rhea" id="RHEA-COMP:9863"/>
        <dbReference type="Rhea" id="RHEA-COMP:11604"/>
        <dbReference type="ChEBI" id="CHEBI:15378"/>
        <dbReference type="ChEBI" id="CHEBI:29999"/>
        <dbReference type="ChEBI" id="CHEBI:30616"/>
        <dbReference type="ChEBI" id="CHEBI:83421"/>
        <dbReference type="ChEBI" id="CHEBI:456216"/>
        <dbReference type="EC" id="2.7.11.1"/>
    </reaction>
</comment>
<dbReference type="GO" id="GO:0004674">
    <property type="term" value="F:protein serine/threonine kinase activity"/>
    <property type="evidence" value="ECO:0007669"/>
    <property type="project" value="UniProtKB-KW"/>
</dbReference>
<evidence type="ECO:0000256" key="2">
    <source>
        <dbReference type="ARBA" id="ARBA00022527"/>
    </source>
</evidence>
<gene>
    <name evidence="12" type="ORF">K402DRAFT_414369</name>
</gene>
<dbReference type="InterPro" id="IPR050236">
    <property type="entry name" value="Ser_Thr_kinase_AGC"/>
</dbReference>
<dbReference type="EC" id="2.7.11.1" evidence="1"/>
<feature type="region of interest" description="Disordered" evidence="9">
    <location>
        <begin position="575"/>
        <end position="685"/>
    </location>
</feature>
<evidence type="ECO:0000313" key="12">
    <source>
        <dbReference type="EMBL" id="KAF1983536.1"/>
    </source>
</evidence>
<feature type="compositionally biased region" description="Basic and acidic residues" evidence="9">
    <location>
        <begin position="675"/>
        <end position="685"/>
    </location>
</feature>
<dbReference type="Gene3D" id="1.10.510.10">
    <property type="entry name" value="Transferase(Phosphotransferase) domain 1"/>
    <property type="match status" value="1"/>
</dbReference>
<feature type="domain" description="Protein kinase" evidence="10">
    <location>
        <begin position="100"/>
        <end position="495"/>
    </location>
</feature>
<dbReference type="GO" id="GO:0005524">
    <property type="term" value="F:ATP binding"/>
    <property type="evidence" value="ECO:0007669"/>
    <property type="project" value="UniProtKB-KW"/>
</dbReference>
<dbReference type="CDD" id="cd21742">
    <property type="entry name" value="MobB_NDR_LATS-like"/>
    <property type="match status" value="1"/>
</dbReference>
<proteinExistence type="predicted"/>
<dbReference type="EMBL" id="ML977174">
    <property type="protein sequence ID" value="KAF1983536.1"/>
    <property type="molecule type" value="Genomic_DNA"/>
</dbReference>
<keyword evidence="2" id="KW-0723">Serine/threonine-protein kinase</keyword>
<accession>A0A6G1GRD6</accession>
<evidence type="ECO:0000259" key="10">
    <source>
        <dbReference type="PROSITE" id="PS50011"/>
    </source>
</evidence>
<evidence type="ECO:0000256" key="4">
    <source>
        <dbReference type="ARBA" id="ARBA00022741"/>
    </source>
</evidence>
<dbReference type="InterPro" id="IPR000719">
    <property type="entry name" value="Prot_kinase_dom"/>
</dbReference>
<evidence type="ECO:0000256" key="3">
    <source>
        <dbReference type="ARBA" id="ARBA00022679"/>
    </source>
</evidence>
<feature type="region of interest" description="Disordered" evidence="9">
    <location>
        <begin position="120"/>
        <end position="142"/>
    </location>
</feature>
<dbReference type="GO" id="GO:0035556">
    <property type="term" value="P:intracellular signal transduction"/>
    <property type="evidence" value="ECO:0007669"/>
    <property type="project" value="TreeGrafter"/>
</dbReference>
<keyword evidence="6" id="KW-0067">ATP-binding</keyword>
<dbReference type="Proteomes" id="UP000800041">
    <property type="component" value="Unassembled WGS sequence"/>
</dbReference>
<feature type="compositionally biased region" description="Basic residues" evidence="9">
    <location>
        <begin position="662"/>
        <end position="674"/>
    </location>
</feature>
<evidence type="ECO:0000256" key="8">
    <source>
        <dbReference type="ARBA" id="ARBA00048679"/>
    </source>
</evidence>
<feature type="domain" description="AGC-kinase C-terminal" evidence="11">
    <location>
        <begin position="537"/>
        <end position="711"/>
    </location>
</feature>
<dbReference type="InterPro" id="IPR000961">
    <property type="entry name" value="AGC-kinase_C"/>
</dbReference>
<evidence type="ECO:0000256" key="1">
    <source>
        <dbReference type="ARBA" id="ARBA00012513"/>
    </source>
</evidence>
<dbReference type="PROSITE" id="PS51285">
    <property type="entry name" value="AGC_KINASE_CTER"/>
    <property type="match status" value="1"/>
</dbReference>
<keyword evidence="4" id="KW-0547">Nucleotide-binding</keyword>
<dbReference type="Gene3D" id="3.30.200.20">
    <property type="entry name" value="Phosphorylase Kinase, domain 1"/>
    <property type="match status" value="1"/>
</dbReference>
<keyword evidence="5 12" id="KW-0418">Kinase</keyword>
<evidence type="ECO:0000256" key="6">
    <source>
        <dbReference type="ARBA" id="ARBA00022840"/>
    </source>
</evidence>
<dbReference type="SMART" id="SM00220">
    <property type="entry name" value="S_TKc"/>
    <property type="match status" value="1"/>
</dbReference>
<dbReference type="Pfam" id="PF00069">
    <property type="entry name" value="Pkinase"/>
    <property type="match status" value="2"/>
</dbReference>
<sequence length="740" mass="83796">MQDVSTPTTPSITTIETTAATKVFLETHFNTLLSPENNPRSQRRRRLEERFHELAITCDERDAVRREWESAESDYLRQVRKNKSKTLCKKKDTEVSVAGYEVIRVLGKGSFGVVRLVREKSPEKSHTDNGKGREIPILEDDTATSPVDGTITASRPLKDLRVLRKQVYAMKVIRKSDMLRNAQEGHLRAERDLLVRSAASRWVVPLIASFQDDSNLYLVMEYMVGGDFLGLLLREDILDEPIARWYIAEMIICVEEAHRMHWIHRDVKPDNFLIGAGGHLKISDFGLAFDGHWSHSQAYYADQRLELLSKFGIEVEGDEQDVQEAMSKAAAQRLGNAVNEGLYGKMERPKPKKAVAGGNGGEAILDRLNSTNSRRNAKSIVGTSQYMAPEVIRGEVYDGRCDWWSVGIILFECLYGHTPFFSENRQLTKEKILRHYETLDFPTVPRYARPQSDKIPLPHVSFSAIDLMQQILQEKDHRLSSRKYRDNDLSSHVRNSRRNSRAGNAHHHGATRYPTAQSPNFVFADDAEAIKLHPFFGGVRWDRMTAGRETPPFVPRVGGGQSITKYFEDEEDILSSKEDVAGSSGSESDKENMDPLVASKVDRNGNVVVDVDTRKVEQEREEKETTPTPQNPLNPNKPPDSQTATPTQVTTEKATEKDKNKDKKKPRKEKKRPRDRILRDPQLGRKALDVRKKRAFLGYTYRRPEGLVLEDGWVERSVGGRRASILPGAGVPGMEWGEGA</sequence>
<dbReference type="SUPFAM" id="SSF56112">
    <property type="entry name" value="Protein kinase-like (PK-like)"/>
    <property type="match status" value="1"/>
</dbReference>
<feature type="compositionally biased region" description="Pro residues" evidence="9">
    <location>
        <begin position="629"/>
        <end position="638"/>
    </location>
</feature>
<evidence type="ECO:0000256" key="5">
    <source>
        <dbReference type="ARBA" id="ARBA00022777"/>
    </source>
</evidence>
<feature type="compositionally biased region" description="Basic residues" evidence="9">
    <location>
        <begin position="494"/>
        <end position="510"/>
    </location>
</feature>
<name>A0A6G1GRD6_9PEZI</name>
<dbReference type="OrthoDB" id="3638488at2759"/>
<feature type="compositionally biased region" description="Basic and acidic residues" evidence="9">
    <location>
        <begin position="611"/>
        <end position="625"/>
    </location>
</feature>
<evidence type="ECO:0000313" key="13">
    <source>
        <dbReference type="Proteomes" id="UP000800041"/>
    </source>
</evidence>
<reference evidence="12" key="1">
    <citation type="journal article" date="2020" name="Stud. Mycol.">
        <title>101 Dothideomycetes genomes: a test case for predicting lifestyles and emergence of pathogens.</title>
        <authorList>
            <person name="Haridas S."/>
            <person name="Albert R."/>
            <person name="Binder M."/>
            <person name="Bloem J."/>
            <person name="Labutti K."/>
            <person name="Salamov A."/>
            <person name="Andreopoulos B."/>
            <person name="Baker S."/>
            <person name="Barry K."/>
            <person name="Bills G."/>
            <person name="Bluhm B."/>
            <person name="Cannon C."/>
            <person name="Castanera R."/>
            <person name="Culley D."/>
            <person name="Daum C."/>
            <person name="Ezra D."/>
            <person name="Gonzalez J."/>
            <person name="Henrissat B."/>
            <person name="Kuo A."/>
            <person name="Liang C."/>
            <person name="Lipzen A."/>
            <person name="Lutzoni F."/>
            <person name="Magnuson J."/>
            <person name="Mondo S."/>
            <person name="Nolan M."/>
            <person name="Ohm R."/>
            <person name="Pangilinan J."/>
            <person name="Park H.-J."/>
            <person name="Ramirez L."/>
            <person name="Alfaro M."/>
            <person name="Sun H."/>
            <person name="Tritt A."/>
            <person name="Yoshinaga Y."/>
            <person name="Zwiers L.-H."/>
            <person name="Turgeon B."/>
            <person name="Goodwin S."/>
            <person name="Spatafora J."/>
            <person name="Crous P."/>
            <person name="Grigoriev I."/>
        </authorList>
    </citation>
    <scope>NUCLEOTIDE SEQUENCE</scope>
    <source>
        <strain evidence="12">CBS 113979</strain>
    </source>
</reference>
<dbReference type="PANTHER" id="PTHR24356:SF400">
    <property type="entry name" value="SERINE_THREONINE-PROTEIN KINASE CBK1"/>
    <property type="match status" value="1"/>
</dbReference>
<feature type="region of interest" description="Disordered" evidence="9">
    <location>
        <begin position="482"/>
        <end position="516"/>
    </location>
</feature>
<dbReference type="InterPro" id="IPR011009">
    <property type="entry name" value="Kinase-like_dom_sf"/>
</dbReference>
<feature type="compositionally biased region" description="Basic and acidic residues" evidence="9">
    <location>
        <begin position="120"/>
        <end position="136"/>
    </location>
</feature>
<feature type="compositionally biased region" description="Polar residues" evidence="9">
    <location>
        <begin position="640"/>
        <end position="649"/>
    </location>
</feature>
<evidence type="ECO:0000259" key="11">
    <source>
        <dbReference type="PROSITE" id="PS51285"/>
    </source>
</evidence>